<evidence type="ECO:0000256" key="4">
    <source>
        <dbReference type="SAM" id="Phobius"/>
    </source>
</evidence>
<feature type="region of interest" description="Disordered" evidence="3">
    <location>
        <begin position="87"/>
        <end position="153"/>
    </location>
</feature>
<evidence type="ECO:0000256" key="3">
    <source>
        <dbReference type="SAM" id="MobiDB-lite"/>
    </source>
</evidence>
<evidence type="ECO:0000313" key="6">
    <source>
        <dbReference type="Proteomes" id="UP001596242"/>
    </source>
</evidence>
<keyword evidence="4" id="KW-0472">Membrane</keyword>
<feature type="region of interest" description="Disordered" evidence="3">
    <location>
        <begin position="212"/>
        <end position="231"/>
    </location>
</feature>
<name>A0ABW1LVM1_9ACTN</name>
<proteinExistence type="predicted"/>
<protein>
    <submittedName>
        <fullName evidence="5">Anti-sigma factor family protein</fullName>
    </submittedName>
</protein>
<feature type="compositionally biased region" description="Basic and acidic residues" evidence="3">
    <location>
        <begin position="108"/>
        <end position="122"/>
    </location>
</feature>
<evidence type="ECO:0000256" key="2">
    <source>
        <dbReference type="ARBA" id="ARBA00023163"/>
    </source>
</evidence>
<dbReference type="EMBL" id="JBHSPT010000011">
    <property type="protein sequence ID" value="MFC6055007.1"/>
    <property type="molecule type" value="Genomic_DNA"/>
</dbReference>
<sequence>MTSTTDMTEHPGVEEISDLTEGLLPPARDTAVRRHLDECEFCADVRTSLEEIRGLLGTMPGPPRMPAEVASRIDAALAAEALLHATAPEPRGIAESTDTEPVDASHALPDDDRAHVSRETSVSREAPASVGRPSGRPRPSTTGPGRKGLVQRGRHRAVVLGTVFTVAALGLGTVFVSSQNEGTGDGRQTAATDTFSAGKLEKQVSDLLAQSQMKGGSSRSPQTFGLESGTAAPSSRVLKATVPECVREGIGRDDAALATEEGTYEGREALLVVLPDTSDDTRVTAYIVDATCVADPSSASTAKVLLKHAYTRG</sequence>
<dbReference type="Proteomes" id="UP001596242">
    <property type="component" value="Unassembled WGS sequence"/>
</dbReference>
<comment type="caution">
    <text evidence="5">The sequence shown here is derived from an EMBL/GenBank/DDBJ whole genome shotgun (WGS) entry which is preliminary data.</text>
</comment>
<keyword evidence="1" id="KW-0805">Transcription regulation</keyword>
<feature type="transmembrane region" description="Helical" evidence="4">
    <location>
        <begin position="157"/>
        <end position="176"/>
    </location>
</feature>
<gene>
    <name evidence="5" type="ORF">ACFP50_05880</name>
</gene>
<dbReference type="InterPro" id="IPR041916">
    <property type="entry name" value="Anti_sigma_zinc_sf"/>
</dbReference>
<dbReference type="RefSeq" id="WP_386394030.1">
    <property type="nucleotide sequence ID" value="NZ_JBHSPT010000011.1"/>
</dbReference>
<evidence type="ECO:0000313" key="5">
    <source>
        <dbReference type="EMBL" id="MFC6055007.1"/>
    </source>
</evidence>
<keyword evidence="4" id="KW-1133">Transmembrane helix</keyword>
<feature type="compositionally biased region" description="Polar residues" evidence="3">
    <location>
        <begin position="212"/>
        <end position="225"/>
    </location>
</feature>
<accession>A0ABW1LVM1</accession>
<feature type="region of interest" description="Disordered" evidence="3">
    <location>
        <begin position="1"/>
        <end position="24"/>
    </location>
</feature>
<keyword evidence="4" id="KW-0812">Transmembrane</keyword>
<evidence type="ECO:0000256" key="1">
    <source>
        <dbReference type="ARBA" id="ARBA00023015"/>
    </source>
</evidence>
<keyword evidence="6" id="KW-1185">Reference proteome</keyword>
<keyword evidence="2" id="KW-0804">Transcription</keyword>
<reference evidence="6" key="1">
    <citation type="journal article" date="2019" name="Int. J. Syst. Evol. Microbiol.">
        <title>The Global Catalogue of Microorganisms (GCM) 10K type strain sequencing project: providing services to taxonomists for standard genome sequencing and annotation.</title>
        <authorList>
            <consortium name="The Broad Institute Genomics Platform"/>
            <consortium name="The Broad Institute Genome Sequencing Center for Infectious Disease"/>
            <person name="Wu L."/>
            <person name="Ma J."/>
        </authorList>
    </citation>
    <scope>NUCLEOTIDE SEQUENCE [LARGE SCALE GENOMIC DNA]</scope>
    <source>
        <strain evidence="6">JCM 12763</strain>
    </source>
</reference>
<dbReference type="Gene3D" id="1.10.10.1320">
    <property type="entry name" value="Anti-sigma factor, zinc-finger domain"/>
    <property type="match status" value="1"/>
</dbReference>
<organism evidence="5 6">
    <name type="scientific">Streptomyces pratens</name>
    <dbReference type="NCBI Taxonomy" id="887456"/>
    <lineage>
        <taxon>Bacteria</taxon>
        <taxon>Bacillati</taxon>
        <taxon>Actinomycetota</taxon>
        <taxon>Actinomycetes</taxon>
        <taxon>Kitasatosporales</taxon>
        <taxon>Streptomycetaceae</taxon>
        <taxon>Streptomyces</taxon>
    </lineage>
</organism>